<keyword evidence="1" id="KW-0812">Transmembrane</keyword>
<comment type="caution">
    <text evidence="2">The sequence shown here is derived from an EMBL/GenBank/DDBJ whole genome shotgun (WGS) entry which is preliminary data.</text>
</comment>
<feature type="transmembrane region" description="Helical" evidence="1">
    <location>
        <begin position="46"/>
        <end position="63"/>
    </location>
</feature>
<evidence type="ECO:0000313" key="2">
    <source>
        <dbReference type="EMBL" id="RIX53213.1"/>
    </source>
</evidence>
<dbReference type="EMBL" id="QXQA01000005">
    <property type="protein sequence ID" value="RIX53213.1"/>
    <property type="molecule type" value="Genomic_DNA"/>
</dbReference>
<evidence type="ECO:0000313" key="3">
    <source>
        <dbReference type="Proteomes" id="UP000266482"/>
    </source>
</evidence>
<dbReference type="RefSeq" id="WP_119599794.1">
    <property type="nucleotide sequence ID" value="NZ_QXQA01000005.1"/>
</dbReference>
<reference evidence="2 3" key="1">
    <citation type="submission" date="2018-09" db="EMBL/GenBank/DDBJ databases">
        <title>Paenibacillus aracenensis nov. sp. isolated from a cave in southern Spain.</title>
        <authorList>
            <person name="Jurado V."/>
            <person name="Gutierrez-Patricio S."/>
            <person name="Gonzalez-Pimentel J.L."/>
            <person name="Miller A.Z."/>
            <person name="Laiz L."/>
            <person name="Saiz-Jimenez C."/>
        </authorList>
    </citation>
    <scope>NUCLEOTIDE SEQUENCE [LARGE SCALE GENOMIC DNA]</scope>
    <source>
        <strain evidence="2 3">DSM 22867</strain>
    </source>
</reference>
<evidence type="ECO:0000256" key="1">
    <source>
        <dbReference type="SAM" id="Phobius"/>
    </source>
</evidence>
<gene>
    <name evidence="2" type="ORF">D3P08_10405</name>
</gene>
<dbReference type="OrthoDB" id="2679169at2"/>
<sequence length="149" mass="16415">MDFLDFTSYDTETWTTFLKDNWLVLAIGLIVLLIVVRIVKTVMKWAIVAIVVIGLVLYSGYSLDDVKEIGTKVMDNVKEEAISAMVGDAAEAEYTLNDDGTYTVKSDSIELKGEVGSSEVQVSLHGSPFITLQLEGVIQTFIDQAKEKS</sequence>
<name>A0A3A1V3P9_9BACL</name>
<proteinExistence type="predicted"/>
<accession>A0A3A1V3P9</accession>
<keyword evidence="1" id="KW-1133">Transmembrane helix</keyword>
<protein>
    <submittedName>
        <fullName evidence="2">Uncharacterized protein</fullName>
    </submittedName>
</protein>
<dbReference type="AlphaFoldDB" id="A0A3A1V3P9"/>
<organism evidence="2 3">
    <name type="scientific">Paenibacillus nanensis</name>
    <dbReference type="NCBI Taxonomy" id="393251"/>
    <lineage>
        <taxon>Bacteria</taxon>
        <taxon>Bacillati</taxon>
        <taxon>Bacillota</taxon>
        <taxon>Bacilli</taxon>
        <taxon>Bacillales</taxon>
        <taxon>Paenibacillaceae</taxon>
        <taxon>Paenibacillus</taxon>
    </lineage>
</organism>
<feature type="transmembrane region" description="Helical" evidence="1">
    <location>
        <begin position="22"/>
        <end position="39"/>
    </location>
</feature>
<keyword evidence="1" id="KW-0472">Membrane</keyword>
<keyword evidence="3" id="KW-1185">Reference proteome</keyword>
<dbReference type="Proteomes" id="UP000266482">
    <property type="component" value="Unassembled WGS sequence"/>
</dbReference>